<sequence>MNKLSIFLKYFFTGAGFGAITYLCILTFLYHDEAPTVVGTSSVLIISGLIGLLPLVMRTDLSLSVSLLIHLVGTFFLFWTMVTINHWGLNWLNLFLFVIIYVIIWLICILEQRRAINRINAAIRKKQAAK</sequence>
<organism evidence="2 3">
    <name type="scientific">Candidatus Limosilactobacillus merdipullorum</name>
    <dbReference type="NCBI Taxonomy" id="2838653"/>
    <lineage>
        <taxon>Bacteria</taxon>
        <taxon>Bacillati</taxon>
        <taxon>Bacillota</taxon>
        <taxon>Bacilli</taxon>
        <taxon>Lactobacillales</taxon>
        <taxon>Lactobacillaceae</taxon>
        <taxon>Limosilactobacillus</taxon>
    </lineage>
</organism>
<gene>
    <name evidence="2" type="ORF">H9876_04660</name>
</gene>
<comment type="caution">
    <text evidence="2">The sequence shown here is derived from an EMBL/GenBank/DDBJ whole genome shotgun (WGS) entry which is preliminary data.</text>
</comment>
<feature type="transmembrane region" description="Helical" evidence="1">
    <location>
        <begin position="36"/>
        <end position="56"/>
    </location>
</feature>
<evidence type="ECO:0000256" key="1">
    <source>
        <dbReference type="SAM" id="Phobius"/>
    </source>
</evidence>
<name>A0A9D1QQ02_9LACO</name>
<proteinExistence type="predicted"/>
<dbReference type="Proteomes" id="UP000886878">
    <property type="component" value="Unassembled WGS sequence"/>
</dbReference>
<keyword evidence="1" id="KW-1133">Transmembrane helix</keyword>
<reference evidence="2" key="1">
    <citation type="journal article" date="2021" name="PeerJ">
        <title>Extensive microbial diversity within the chicken gut microbiome revealed by metagenomics and culture.</title>
        <authorList>
            <person name="Gilroy R."/>
            <person name="Ravi A."/>
            <person name="Getino M."/>
            <person name="Pursley I."/>
            <person name="Horton D.L."/>
            <person name="Alikhan N.F."/>
            <person name="Baker D."/>
            <person name="Gharbi K."/>
            <person name="Hall N."/>
            <person name="Watson M."/>
            <person name="Adriaenssens E.M."/>
            <person name="Foster-Nyarko E."/>
            <person name="Jarju S."/>
            <person name="Secka A."/>
            <person name="Antonio M."/>
            <person name="Oren A."/>
            <person name="Chaudhuri R.R."/>
            <person name="La Ragione R."/>
            <person name="Hildebrand F."/>
            <person name="Pallen M.J."/>
        </authorList>
    </citation>
    <scope>NUCLEOTIDE SEQUENCE</scope>
    <source>
        <strain evidence="2">ChiHejej3B27-2180</strain>
    </source>
</reference>
<dbReference type="AlphaFoldDB" id="A0A9D1QQ02"/>
<evidence type="ECO:0000313" key="3">
    <source>
        <dbReference type="Proteomes" id="UP000886878"/>
    </source>
</evidence>
<keyword evidence="1" id="KW-0472">Membrane</keyword>
<feature type="transmembrane region" description="Helical" evidence="1">
    <location>
        <begin position="7"/>
        <end position="30"/>
    </location>
</feature>
<evidence type="ECO:0000313" key="2">
    <source>
        <dbReference type="EMBL" id="HIW70644.1"/>
    </source>
</evidence>
<keyword evidence="1" id="KW-0812">Transmembrane</keyword>
<reference evidence="2" key="2">
    <citation type="submission" date="2021-04" db="EMBL/GenBank/DDBJ databases">
        <authorList>
            <person name="Gilroy R."/>
        </authorList>
    </citation>
    <scope>NUCLEOTIDE SEQUENCE</scope>
    <source>
        <strain evidence="2">ChiHejej3B27-2180</strain>
    </source>
</reference>
<dbReference type="Pfam" id="PF11457">
    <property type="entry name" value="DUF3021"/>
    <property type="match status" value="1"/>
</dbReference>
<dbReference type="InterPro" id="IPR021560">
    <property type="entry name" value="DUF3021"/>
</dbReference>
<protein>
    <submittedName>
        <fullName evidence="2">DUF3021 domain-containing protein</fullName>
    </submittedName>
</protein>
<accession>A0A9D1QQ02</accession>
<feature type="transmembrane region" description="Helical" evidence="1">
    <location>
        <begin position="63"/>
        <end position="82"/>
    </location>
</feature>
<dbReference type="EMBL" id="DXGK01000097">
    <property type="protein sequence ID" value="HIW70644.1"/>
    <property type="molecule type" value="Genomic_DNA"/>
</dbReference>
<feature type="transmembrane region" description="Helical" evidence="1">
    <location>
        <begin position="88"/>
        <end position="110"/>
    </location>
</feature>